<evidence type="ECO:0000256" key="3">
    <source>
        <dbReference type="ARBA" id="ARBA00016923"/>
    </source>
</evidence>
<evidence type="ECO:0000313" key="13">
    <source>
        <dbReference type="EMBL" id="QTA90543.1"/>
    </source>
</evidence>
<dbReference type="InterPro" id="IPR017958">
    <property type="entry name" value="Gln-tRNA_amidoTrfase_suB_CS"/>
</dbReference>
<dbReference type="InterPro" id="IPR018027">
    <property type="entry name" value="Asn/Gln_amidotransferase"/>
</dbReference>
<dbReference type="SUPFAM" id="SSF89095">
    <property type="entry name" value="GatB/YqeY motif"/>
    <property type="match status" value="1"/>
</dbReference>
<dbReference type="RefSeq" id="WP_207678701.1">
    <property type="nucleotide sequence ID" value="NZ_CP061800.1"/>
</dbReference>
<feature type="domain" description="Asn/Gln amidotransferase" evidence="12">
    <location>
        <begin position="327"/>
        <end position="474"/>
    </location>
</feature>
<name>A0A975BSE1_9BACT</name>
<dbReference type="NCBIfam" id="TIGR00133">
    <property type="entry name" value="gatB"/>
    <property type="match status" value="1"/>
</dbReference>
<evidence type="ECO:0000256" key="10">
    <source>
        <dbReference type="ARBA" id="ARBA00047913"/>
    </source>
</evidence>
<dbReference type="FunFam" id="1.10.10.410:FF:000001">
    <property type="entry name" value="Aspartyl/glutamyl-tRNA(Asn/Gln) amidotransferase subunit B"/>
    <property type="match status" value="1"/>
</dbReference>
<dbReference type="InterPro" id="IPR006075">
    <property type="entry name" value="Asn/Gln-tRNA_Trfase_suB/E_cat"/>
</dbReference>
<evidence type="ECO:0000256" key="5">
    <source>
        <dbReference type="ARBA" id="ARBA00022741"/>
    </source>
</evidence>
<dbReference type="GO" id="GO:0006412">
    <property type="term" value="P:translation"/>
    <property type="evidence" value="ECO:0007669"/>
    <property type="project" value="UniProtKB-UniRule"/>
</dbReference>
<evidence type="ECO:0000256" key="9">
    <source>
        <dbReference type="ARBA" id="ARBA00047380"/>
    </source>
</evidence>
<dbReference type="InterPro" id="IPR014746">
    <property type="entry name" value="Gln_synth/guanido_kin_cat_dom"/>
</dbReference>
<gene>
    <name evidence="11 13" type="primary">gatB</name>
    <name evidence="13" type="ORF">dnm_066030</name>
</gene>
<proteinExistence type="inferred from homology"/>
<comment type="similarity">
    <text evidence="1 11">Belongs to the GatB/GatE family. GatB subfamily.</text>
</comment>
<dbReference type="FunFam" id="1.10.150.380:FF:000001">
    <property type="entry name" value="Aspartyl/glutamyl-tRNA(Asn/Gln) amidotransferase subunit B"/>
    <property type="match status" value="1"/>
</dbReference>
<dbReference type="NCBIfam" id="NF004014">
    <property type="entry name" value="PRK05477.1-4"/>
    <property type="match status" value="1"/>
</dbReference>
<dbReference type="Pfam" id="PF02934">
    <property type="entry name" value="GatB_N"/>
    <property type="match status" value="1"/>
</dbReference>
<evidence type="ECO:0000256" key="8">
    <source>
        <dbReference type="ARBA" id="ARBA00024799"/>
    </source>
</evidence>
<keyword evidence="7 11" id="KW-0648">Protein biosynthesis</keyword>
<dbReference type="InterPro" id="IPR017959">
    <property type="entry name" value="Asn/Gln-tRNA_amidoTrfase_suB/E"/>
</dbReference>
<comment type="catalytic activity">
    <reaction evidence="10 11">
        <text>L-glutamyl-tRNA(Gln) + L-glutamine + ATP + H2O = L-glutaminyl-tRNA(Gln) + L-glutamate + ADP + phosphate + H(+)</text>
        <dbReference type="Rhea" id="RHEA:17521"/>
        <dbReference type="Rhea" id="RHEA-COMP:9681"/>
        <dbReference type="Rhea" id="RHEA-COMP:9684"/>
        <dbReference type="ChEBI" id="CHEBI:15377"/>
        <dbReference type="ChEBI" id="CHEBI:15378"/>
        <dbReference type="ChEBI" id="CHEBI:29985"/>
        <dbReference type="ChEBI" id="CHEBI:30616"/>
        <dbReference type="ChEBI" id="CHEBI:43474"/>
        <dbReference type="ChEBI" id="CHEBI:58359"/>
        <dbReference type="ChEBI" id="CHEBI:78520"/>
        <dbReference type="ChEBI" id="CHEBI:78521"/>
        <dbReference type="ChEBI" id="CHEBI:456216"/>
    </reaction>
</comment>
<dbReference type="SUPFAM" id="SSF55931">
    <property type="entry name" value="Glutamine synthetase/guanido kinase"/>
    <property type="match status" value="1"/>
</dbReference>
<evidence type="ECO:0000256" key="7">
    <source>
        <dbReference type="ARBA" id="ARBA00022917"/>
    </source>
</evidence>
<organism evidence="13 14">
    <name type="scientific">Desulfonema magnum</name>
    <dbReference type="NCBI Taxonomy" id="45655"/>
    <lineage>
        <taxon>Bacteria</taxon>
        <taxon>Pseudomonadati</taxon>
        <taxon>Thermodesulfobacteriota</taxon>
        <taxon>Desulfobacteria</taxon>
        <taxon>Desulfobacterales</taxon>
        <taxon>Desulfococcaceae</taxon>
        <taxon>Desulfonema</taxon>
    </lineage>
</organism>
<dbReference type="AlphaFoldDB" id="A0A975BSE1"/>
<evidence type="ECO:0000256" key="1">
    <source>
        <dbReference type="ARBA" id="ARBA00005306"/>
    </source>
</evidence>
<dbReference type="GO" id="GO:0050567">
    <property type="term" value="F:glutaminyl-tRNA synthase (glutamine-hydrolyzing) activity"/>
    <property type="evidence" value="ECO:0007669"/>
    <property type="project" value="UniProtKB-UniRule"/>
</dbReference>
<keyword evidence="4 11" id="KW-0436">Ligase</keyword>
<evidence type="ECO:0000259" key="12">
    <source>
        <dbReference type="SMART" id="SM00845"/>
    </source>
</evidence>
<dbReference type="Gene3D" id="1.10.10.410">
    <property type="match status" value="1"/>
</dbReference>
<keyword evidence="6 11" id="KW-0067">ATP-binding</keyword>
<dbReference type="NCBIfam" id="NF004015">
    <property type="entry name" value="PRK05477.1-5"/>
    <property type="match status" value="1"/>
</dbReference>
<dbReference type="GO" id="GO:0005524">
    <property type="term" value="F:ATP binding"/>
    <property type="evidence" value="ECO:0007669"/>
    <property type="project" value="UniProtKB-KW"/>
</dbReference>
<sequence>MEFESVIGLEVHAQLKTKTKIFCSCSTAFGSPPNTHTCPVCLGMPGVLPVLNKKVVDYTIRMALATNCEIERESRFARKNYFYPDLPKGYQISQYELPIARFGHIDIEVGDETKRIGITRIHMEEDAGKLTHDPDRPVSRVDFNRTGVPLMEIVSEPDIRTPEEAGAYLRKLRSIVRYIGVSDGNMEEGSFRCDANVSIMPKGSETFGTRAELKNLNSFKHVEKAIYYEIERQKEIIGDGGEVVQETRLWDPVKNVTTSMRSKEEAHDYRYFPDPDLLPLVVENEWIDAVKAELPELPDEKKDRFIKAFGLPSYDAEVLTSSRELADYFEDCLKVFPNAKPVSNWVMGSLLGLLNTEGKTIEDSPISAHDLGHLLKLIDEDVISGKIAKTVFDEMAKTGKPPKKIVEEKGLVQVTDVSAIEAVVAKVLERSPKEIEEYKGGKTKVLGFFVGQVMKETKGKANPKIVNEILRDKLG</sequence>
<reference evidence="13" key="1">
    <citation type="journal article" date="2021" name="Microb. Physiol.">
        <title>Proteogenomic Insights into the Physiology of Marine, Sulfate-Reducing, Filamentous Desulfonema limicola and Desulfonema magnum.</title>
        <authorList>
            <person name="Schnaars V."/>
            <person name="Wohlbrand L."/>
            <person name="Scheve S."/>
            <person name="Hinrichs C."/>
            <person name="Reinhardt R."/>
            <person name="Rabus R."/>
        </authorList>
    </citation>
    <scope>NUCLEOTIDE SEQUENCE</scope>
    <source>
        <strain evidence="13">4be13</strain>
    </source>
</reference>
<evidence type="ECO:0000256" key="6">
    <source>
        <dbReference type="ARBA" id="ARBA00022840"/>
    </source>
</evidence>
<dbReference type="InterPro" id="IPR042114">
    <property type="entry name" value="GatB_C_1"/>
</dbReference>
<dbReference type="KEGG" id="dmm:dnm_066030"/>
<dbReference type="SMART" id="SM00845">
    <property type="entry name" value="GatB_Yqey"/>
    <property type="match status" value="1"/>
</dbReference>
<evidence type="ECO:0000256" key="11">
    <source>
        <dbReference type="HAMAP-Rule" id="MF_00121"/>
    </source>
</evidence>
<protein>
    <recommendedName>
        <fullName evidence="3 11">Aspartyl/glutamyl-tRNA(Asn/Gln) amidotransferase subunit B</fullName>
        <shortName evidence="11">Asp/Glu-ADT subunit B</shortName>
        <ecNumber evidence="11">6.3.5.-</ecNumber>
    </recommendedName>
</protein>
<dbReference type="PANTHER" id="PTHR11659:SF0">
    <property type="entry name" value="GLUTAMYL-TRNA(GLN) AMIDOTRANSFERASE SUBUNIT B, MITOCHONDRIAL"/>
    <property type="match status" value="1"/>
</dbReference>
<evidence type="ECO:0000256" key="2">
    <source>
        <dbReference type="ARBA" id="ARBA00011123"/>
    </source>
</evidence>
<dbReference type="PANTHER" id="PTHR11659">
    <property type="entry name" value="GLUTAMYL-TRNA GLN AMIDOTRANSFERASE SUBUNIT B MITOCHONDRIAL AND PROKARYOTIC PET112-RELATED"/>
    <property type="match status" value="1"/>
</dbReference>
<keyword evidence="14" id="KW-1185">Reference proteome</keyword>
<comment type="subunit">
    <text evidence="2 11">Heterotrimer of A, B and C subunits.</text>
</comment>
<dbReference type="GO" id="GO:0070681">
    <property type="term" value="P:glutaminyl-tRNAGln biosynthesis via transamidation"/>
    <property type="evidence" value="ECO:0007669"/>
    <property type="project" value="TreeGrafter"/>
</dbReference>
<keyword evidence="5 11" id="KW-0547">Nucleotide-binding</keyword>
<dbReference type="EC" id="6.3.5.-" evidence="11"/>
<comment type="function">
    <text evidence="8 11">Allows the formation of correctly charged Asn-tRNA(Asn) or Gln-tRNA(Gln) through the transamidation of misacylated Asp-tRNA(Asn) or Glu-tRNA(Gln) in organisms which lack either or both of asparaginyl-tRNA or glutaminyl-tRNA synthetases. The reaction takes place in the presence of glutamine and ATP through an activated phospho-Asp-tRNA(Asn) or phospho-Glu-tRNA(Gln).</text>
</comment>
<dbReference type="EMBL" id="CP061800">
    <property type="protein sequence ID" value="QTA90543.1"/>
    <property type="molecule type" value="Genomic_DNA"/>
</dbReference>
<comment type="catalytic activity">
    <reaction evidence="9 11">
        <text>L-aspartyl-tRNA(Asn) + L-glutamine + ATP + H2O = L-asparaginyl-tRNA(Asn) + L-glutamate + ADP + phosphate + 2 H(+)</text>
        <dbReference type="Rhea" id="RHEA:14513"/>
        <dbReference type="Rhea" id="RHEA-COMP:9674"/>
        <dbReference type="Rhea" id="RHEA-COMP:9677"/>
        <dbReference type="ChEBI" id="CHEBI:15377"/>
        <dbReference type="ChEBI" id="CHEBI:15378"/>
        <dbReference type="ChEBI" id="CHEBI:29985"/>
        <dbReference type="ChEBI" id="CHEBI:30616"/>
        <dbReference type="ChEBI" id="CHEBI:43474"/>
        <dbReference type="ChEBI" id="CHEBI:58359"/>
        <dbReference type="ChEBI" id="CHEBI:78515"/>
        <dbReference type="ChEBI" id="CHEBI:78516"/>
        <dbReference type="ChEBI" id="CHEBI:456216"/>
    </reaction>
</comment>
<accession>A0A975BSE1</accession>
<dbReference type="PROSITE" id="PS01234">
    <property type="entry name" value="GATB"/>
    <property type="match status" value="1"/>
</dbReference>
<evidence type="ECO:0000256" key="4">
    <source>
        <dbReference type="ARBA" id="ARBA00022598"/>
    </source>
</evidence>
<dbReference type="InterPro" id="IPR003789">
    <property type="entry name" value="Asn/Gln_tRNA_amidoTrase-B-like"/>
</dbReference>
<dbReference type="Pfam" id="PF02637">
    <property type="entry name" value="GatB_Yqey"/>
    <property type="match status" value="1"/>
</dbReference>
<dbReference type="HAMAP" id="MF_00121">
    <property type="entry name" value="GatB"/>
    <property type="match status" value="1"/>
</dbReference>
<evidence type="ECO:0000313" key="14">
    <source>
        <dbReference type="Proteomes" id="UP000663722"/>
    </source>
</evidence>
<dbReference type="NCBIfam" id="NF004012">
    <property type="entry name" value="PRK05477.1-2"/>
    <property type="match status" value="1"/>
</dbReference>
<dbReference type="Proteomes" id="UP000663722">
    <property type="component" value="Chromosome"/>
</dbReference>
<dbReference type="InterPro" id="IPR023168">
    <property type="entry name" value="GatB_Yqey_C_2"/>
</dbReference>
<dbReference type="Gene3D" id="1.10.150.380">
    <property type="entry name" value="GatB domain, N-terminal subdomain"/>
    <property type="match status" value="1"/>
</dbReference>
<dbReference type="InterPro" id="IPR004413">
    <property type="entry name" value="GatB"/>
</dbReference>